<comment type="caution">
    <text evidence="2">The sequence shown here is derived from an EMBL/GenBank/DDBJ whole genome shotgun (WGS) entry which is preliminary data.</text>
</comment>
<feature type="compositionally biased region" description="Low complexity" evidence="1">
    <location>
        <begin position="205"/>
        <end position="219"/>
    </location>
</feature>
<feature type="compositionally biased region" description="Polar residues" evidence="1">
    <location>
        <begin position="87"/>
        <end position="117"/>
    </location>
</feature>
<dbReference type="AlphaFoldDB" id="A0A9N9NEJ0"/>
<feature type="region of interest" description="Disordered" evidence="1">
    <location>
        <begin position="1"/>
        <end position="117"/>
    </location>
</feature>
<gene>
    <name evidence="2" type="ORF">AMORRO_LOCUS13652</name>
</gene>
<dbReference type="Proteomes" id="UP000789342">
    <property type="component" value="Unassembled WGS sequence"/>
</dbReference>
<proteinExistence type="predicted"/>
<feature type="non-terminal residue" evidence="2">
    <location>
        <position position="1"/>
    </location>
</feature>
<name>A0A9N9NEJ0_9GLOM</name>
<dbReference type="EMBL" id="CAJVPV010024207">
    <property type="protein sequence ID" value="CAG8725846.1"/>
    <property type="molecule type" value="Genomic_DNA"/>
</dbReference>
<accession>A0A9N9NEJ0</accession>
<feature type="compositionally biased region" description="Polar residues" evidence="1">
    <location>
        <begin position="1"/>
        <end position="63"/>
    </location>
</feature>
<keyword evidence="3" id="KW-1185">Reference proteome</keyword>
<evidence type="ECO:0000256" key="1">
    <source>
        <dbReference type="SAM" id="MobiDB-lite"/>
    </source>
</evidence>
<dbReference type="OrthoDB" id="1919336at2759"/>
<protein>
    <submittedName>
        <fullName evidence="2">18937_t:CDS:1</fullName>
    </submittedName>
</protein>
<feature type="compositionally biased region" description="Polar residues" evidence="1">
    <location>
        <begin position="220"/>
        <end position="233"/>
    </location>
</feature>
<reference evidence="2" key="1">
    <citation type="submission" date="2021-06" db="EMBL/GenBank/DDBJ databases">
        <authorList>
            <person name="Kallberg Y."/>
            <person name="Tangrot J."/>
            <person name="Rosling A."/>
        </authorList>
    </citation>
    <scope>NUCLEOTIDE SEQUENCE</scope>
    <source>
        <strain evidence="2">CL551</strain>
    </source>
</reference>
<evidence type="ECO:0000313" key="3">
    <source>
        <dbReference type="Proteomes" id="UP000789342"/>
    </source>
</evidence>
<sequence length="295" mass="31547">MYNRYNQQNQTTPNSQRNSYPYGQNFQPTPQQALQQTGLSAHGTSSQFSTFNPLSSYSNSRMSNDLRGNYGAHLGSHQPQQQSQQPTHISWPTHKNNNWSTDMGASGGTNSQANHSMLSTSIYGNSGTTGSNTGNFAQTTNSSLFGASTQQQQSSQATQRRMQGPVQTMANRISGDAHAYSSHQSSIGAHNPQTSITSLAAFHTSPTPAAQTPQHAATHNNSVLSLPTPTNSSQVTSSILRQQQVYPMDTSSNMSSLGGMSNMASITGMGSISNVGFQRQALVNDTSNLSSFAVD</sequence>
<organism evidence="2 3">
    <name type="scientific">Acaulospora morrowiae</name>
    <dbReference type="NCBI Taxonomy" id="94023"/>
    <lineage>
        <taxon>Eukaryota</taxon>
        <taxon>Fungi</taxon>
        <taxon>Fungi incertae sedis</taxon>
        <taxon>Mucoromycota</taxon>
        <taxon>Glomeromycotina</taxon>
        <taxon>Glomeromycetes</taxon>
        <taxon>Diversisporales</taxon>
        <taxon>Acaulosporaceae</taxon>
        <taxon>Acaulospora</taxon>
    </lineage>
</organism>
<evidence type="ECO:0000313" key="2">
    <source>
        <dbReference type="EMBL" id="CAG8725846.1"/>
    </source>
</evidence>
<feature type="region of interest" description="Disordered" evidence="1">
    <location>
        <begin position="205"/>
        <end position="233"/>
    </location>
</feature>